<proteinExistence type="predicted"/>
<protein>
    <submittedName>
        <fullName evidence="1">Uncharacterized protein</fullName>
    </submittedName>
</protein>
<evidence type="ECO:0000313" key="1">
    <source>
        <dbReference type="EMBL" id="VAW67893.1"/>
    </source>
</evidence>
<accession>A0A3B0XUN2</accession>
<sequence length="100" mass="11163">MEVLYNIQYSQPLTALLRGLLINLGLYKGNVLSQCYIGTGGKGEPFGKAEVAILNEKAELWREQLILEKSVESQKSAQAPGPYSYMKKVFISSRSRASRH</sequence>
<gene>
    <name evidence="1" type="ORF">MNBD_GAMMA10-165</name>
</gene>
<organism evidence="1">
    <name type="scientific">hydrothermal vent metagenome</name>
    <dbReference type="NCBI Taxonomy" id="652676"/>
    <lineage>
        <taxon>unclassified sequences</taxon>
        <taxon>metagenomes</taxon>
        <taxon>ecological metagenomes</taxon>
    </lineage>
</organism>
<name>A0A3B0XUN2_9ZZZZ</name>
<reference evidence="1" key="1">
    <citation type="submission" date="2018-06" db="EMBL/GenBank/DDBJ databases">
        <authorList>
            <person name="Zhirakovskaya E."/>
        </authorList>
    </citation>
    <scope>NUCLEOTIDE SEQUENCE</scope>
</reference>
<dbReference type="EMBL" id="UOFJ01000299">
    <property type="protein sequence ID" value="VAW67893.1"/>
    <property type="molecule type" value="Genomic_DNA"/>
</dbReference>
<dbReference type="AlphaFoldDB" id="A0A3B0XUN2"/>